<dbReference type="SUPFAM" id="SSF55347">
    <property type="entry name" value="Glyceraldehyde-3-phosphate dehydrogenase-like, C-terminal domain"/>
    <property type="match status" value="1"/>
</dbReference>
<evidence type="ECO:0000259" key="2">
    <source>
        <dbReference type="Pfam" id="PF01408"/>
    </source>
</evidence>
<proteinExistence type="predicted"/>
<evidence type="ECO:0000256" key="1">
    <source>
        <dbReference type="ARBA" id="ARBA00023002"/>
    </source>
</evidence>
<feature type="domain" description="GFO/IDH/MocA-like oxidoreductase" evidence="3">
    <location>
        <begin position="136"/>
        <end position="262"/>
    </location>
</feature>
<dbReference type="InterPro" id="IPR036291">
    <property type="entry name" value="NAD(P)-bd_dom_sf"/>
</dbReference>
<feature type="domain" description="Gfo/Idh/MocA-like oxidoreductase N-terminal" evidence="2">
    <location>
        <begin position="7"/>
        <end position="123"/>
    </location>
</feature>
<dbReference type="InterPro" id="IPR055170">
    <property type="entry name" value="GFO_IDH_MocA-like_dom"/>
</dbReference>
<dbReference type="GO" id="GO:0000166">
    <property type="term" value="F:nucleotide binding"/>
    <property type="evidence" value="ECO:0007669"/>
    <property type="project" value="InterPro"/>
</dbReference>
<name>A0A1B2EFK6_9HYPH</name>
<dbReference type="Gene3D" id="3.30.360.10">
    <property type="entry name" value="Dihydrodipicolinate Reductase, domain 2"/>
    <property type="match status" value="1"/>
</dbReference>
<dbReference type="OrthoDB" id="9774191at2"/>
<evidence type="ECO:0000259" key="3">
    <source>
        <dbReference type="Pfam" id="PF22725"/>
    </source>
</evidence>
<dbReference type="PANTHER" id="PTHR43818:SF11">
    <property type="entry name" value="BCDNA.GH03377"/>
    <property type="match status" value="1"/>
</dbReference>
<dbReference type="SUPFAM" id="SSF51735">
    <property type="entry name" value="NAD(P)-binding Rossmann-fold domains"/>
    <property type="match status" value="1"/>
</dbReference>
<dbReference type="KEGG" id="moc:BB934_11160"/>
<dbReference type="InterPro" id="IPR050463">
    <property type="entry name" value="Gfo/Idh/MocA_oxidrdct_glycsds"/>
</dbReference>
<dbReference type="Gene3D" id="3.40.50.720">
    <property type="entry name" value="NAD(P)-binding Rossmann-like Domain"/>
    <property type="match status" value="1"/>
</dbReference>
<gene>
    <name evidence="4" type="ORF">BB934_11160</name>
</gene>
<dbReference type="Pfam" id="PF22725">
    <property type="entry name" value="GFO_IDH_MocA_C3"/>
    <property type="match status" value="1"/>
</dbReference>
<dbReference type="InterPro" id="IPR000683">
    <property type="entry name" value="Gfo/Idh/MocA-like_OxRdtase_N"/>
</dbReference>
<dbReference type="RefSeq" id="WP_099509717.1">
    <property type="nucleotide sequence ID" value="NZ_CP016616.1"/>
</dbReference>
<dbReference type="Pfam" id="PF01408">
    <property type="entry name" value="GFO_IDH_MocA"/>
    <property type="match status" value="1"/>
</dbReference>
<keyword evidence="1" id="KW-0560">Oxidoreductase</keyword>
<accession>A0A1B2EFK6</accession>
<protein>
    <submittedName>
        <fullName evidence="4">Oxidoreductase</fullName>
    </submittedName>
</protein>
<organism evidence="4">
    <name type="scientific">Microvirga ossetica</name>
    <dbReference type="NCBI Taxonomy" id="1882682"/>
    <lineage>
        <taxon>Bacteria</taxon>
        <taxon>Pseudomonadati</taxon>
        <taxon>Pseudomonadota</taxon>
        <taxon>Alphaproteobacteria</taxon>
        <taxon>Hyphomicrobiales</taxon>
        <taxon>Methylobacteriaceae</taxon>
        <taxon>Microvirga</taxon>
    </lineage>
</organism>
<dbReference type="AlphaFoldDB" id="A0A1B2EFK6"/>
<evidence type="ECO:0000313" key="4">
    <source>
        <dbReference type="EMBL" id="ANY78717.1"/>
    </source>
</evidence>
<dbReference type="EMBL" id="CP016616">
    <property type="protein sequence ID" value="ANY78717.1"/>
    <property type="molecule type" value="Genomic_DNA"/>
</dbReference>
<dbReference type="GO" id="GO:0016491">
    <property type="term" value="F:oxidoreductase activity"/>
    <property type="evidence" value="ECO:0007669"/>
    <property type="project" value="UniProtKB-KW"/>
</dbReference>
<reference evidence="4" key="1">
    <citation type="submission" date="2016-07" db="EMBL/GenBank/DDBJ databases">
        <title>Microvirga ossetica sp. nov. a new species of rhizobia isolated from root nodules of the legume species Vicia alpestris Steven originated from North Ossetia region in the Caucasus.</title>
        <authorList>
            <person name="Safronova V.I."/>
            <person name="Kuznetsova I.G."/>
            <person name="Sazanova A.L."/>
            <person name="Belimov A."/>
            <person name="Andronov E."/>
            <person name="Osledkin Y.S."/>
            <person name="Onishchuk O.P."/>
            <person name="Kurchak O.N."/>
            <person name="Shaposhnikov A.I."/>
            <person name="Willems A."/>
            <person name="Tikhonovich I.A."/>
        </authorList>
    </citation>
    <scope>NUCLEOTIDE SEQUENCE [LARGE SCALE GENOMIC DNA]</scope>
    <source>
        <strain evidence="4">V5/3M</strain>
    </source>
</reference>
<sequence length="343" mass="37964">MSASGVRFAVIGINHNHIFGQVDALLGAGAEFVSFFAEEDDLAAPFAERYPQTRRVHDARQILEDDSIAVVVSAAIPRDRARIGLAAMRHGKDYMVDKPGMITLEELAEVQRVQKETGRIYSIFYSEHFSSRVTDKAGELVRSGAIGQVVNTLGLGPHRLNAPIRPSWFFEREAYGGILTDIASHQCEQFLFFTGAKDAEVTYALVANRANQQTPGLQDFGEMTLKSENATGYIRVDWFTPDGLPIWGDGRVMLVGTEGTIEMRKYIDVAGREGKDHLFLVDKTGMRHLDCSNEELAYGRNFLNDVRDRTETAMGQEHCFKAMDLVLKAQAMGEATPAGQGAR</sequence>
<dbReference type="PANTHER" id="PTHR43818">
    <property type="entry name" value="BCDNA.GH03377"/>
    <property type="match status" value="1"/>
</dbReference>